<feature type="transmembrane region" description="Helical" evidence="1">
    <location>
        <begin position="68"/>
        <end position="101"/>
    </location>
</feature>
<dbReference type="EMBL" id="KZ992232">
    <property type="protein sequence ID" value="RKP22344.1"/>
    <property type="molecule type" value="Genomic_DNA"/>
</dbReference>
<keyword evidence="1" id="KW-0812">Transmembrane</keyword>
<proteinExistence type="predicted"/>
<feature type="transmembrane region" description="Helical" evidence="1">
    <location>
        <begin position="16"/>
        <end position="33"/>
    </location>
</feature>
<protein>
    <submittedName>
        <fullName evidence="2">Uncharacterized protein</fullName>
    </submittedName>
</protein>
<evidence type="ECO:0000313" key="3">
    <source>
        <dbReference type="Proteomes" id="UP000278143"/>
    </source>
</evidence>
<name>A0A4P9YRJ0_9FUNG</name>
<sequence length="157" mass="17101">MFKKNHACTHGHNRSLYIGLASCALPAVVPVSFGGGGGGFRSFAIPRLPNGPEGIVRRRSLATVLKPLIFHGVLSLAAFLEWMFSSVVGAVVLLTVVLLWAKTSGSIRWHMRHRASSANVLRLLEKDRIDIMVYAGDDDGNNDGDNDDGESKKDRRC</sequence>
<dbReference type="Proteomes" id="UP000278143">
    <property type="component" value="Unassembled WGS sequence"/>
</dbReference>
<gene>
    <name evidence="2" type="ORF">SYNPS1DRAFT_32075</name>
</gene>
<keyword evidence="1" id="KW-0472">Membrane</keyword>
<reference evidence="3" key="1">
    <citation type="journal article" date="2018" name="Nat. Microbiol.">
        <title>Leveraging single-cell genomics to expand the fungal tree of life.</title>
        <authorList>
            <person name="Ahrendt S.R."/>
            <person name="Quandt C.A."/>
            <person name="Ciobanu D."/>
            <person name="Clum A."/>
            <person name="Salamov A."/>
            <person name="Andreopoulos B."/>
            <person name="Cheng J.F."/>
            <person name="Woyke T."/>
            <person name="Pelin A."/>
            <person name="Henrissat B."/>
            <person name="Reynolds N.K."/>
            <person name="Benny G.L."/>
            <person name="Smith M.E."/>
            <person name="James T.Y."/>
            <person name="Grigoriev I.V."/>
        </authorList>
    </citation>
    <scope>NUCLEOTIDE SEQUENCE [LARGE SCALE GENOMIC DNA]</scope>
    <source>
        <strain evidence="3">Benny S71-1</strain>
    </source>
</reference>
<dbReference type="AlphaFoldDB" id="A0A4P9YRJ0"/>
<keyword evidence="1" id="KW-1133">Transmembrane helix</keyword>
<evidence type="ECO:0000256" key="1">
    <source>
        <dbReference type="SAM" id="Phobius"/>
    </source>
</evidence>
<keyword evidence="3" id="KW-1185">Reference proteome</keyword>
<evidence type="ECO:0000313" key="2">
    <source>
        <dbReference type="EMBL" id="RKP22344.1"/>
    </source>
</evidence>
<organism evidence="2 3">
    <name type="scientific">Syncephalis pseudoplumigaleata</name>
    <dbReference type="NCBI Taxonomy" id="1712513"/>
    <lineage>
        <taxon>Eukaryota</taxon>
        <taxon>Fungi</taxon>
        <taxon>Fungi incertae sedis</taxon>
        <taxon>Zoopagomycota</taxon>
        <taxon>Zoopagomycotina</taxon>
        <taxon>Zoopagomycetes</taxon>
        <taxon>Zoopagales</taxon>
        <taxon>Piptocephalidaceae</taxon>
        <taxon>Syncephalis</taxon>
    </lineage>
</organism>
<accession>A0A4P9YRJ0</accession>